<proteinExistence type="predicted"/>
<accession>W9SGH9</accession>
<dbReference type="AlphaFoldDB" id="W9SGH9"/>
<dbReference type="Gene3D" id="3.40.395.10">
    <property type="entry name" value="Adenoviral Proteinase, Chain A"/>
    <property type="match status" value="1"/>
</dbReference>
<dbReference type="InterPro" id="IPR038765">
    <property type="entry name" value="Papain-like_cys_pep_sf"/>
</dbReference>
<reference evidence="2" key="1">
    <citation type="submission" date="2013-01" db="EMBL/GenBank/DDBJ databases">
        <title>Draft Genome Sequence of a Mulberry Tree, Morus notabilis C.K. Schneid.</title>
        <authorList>
            <person name="He N."/>
            <person name="Zhao S."/>
        </authorList>
    </citation>
    <scope>NUCLEOTIDE SEQUENCE</scope>
</reference>
<dbReference type="SUPFAM" id="SSF54001">
    <property type="entry name" value="Cysteine proteinases"/>
    <property type="match status" value="1"/>
</dbReference>
<gene>
    <name evidence="1" type="ORF">L484_009201</name>
</gene>
<name>W9SGH9_9ROSA</name>
<evidence type="ECO:0000313" key="2">
    <source>
        <dbReference type="Proteomes" id="UP000030645"/>
    </source>
</evidence>
<keyword evidence="2" id="KW-1185">Reference proteome</keyword>
<sequence>MGVTCEENVLAHWGFMYRMLTSYFPGQVEVAIETLANAVTVFFHQADSRHTFFVPFNRGSHWMLTMVSPLQDRVVRLDSLRKKPCPDFKRMIAL</sequence>
<evidence type="ECO:0000313" key="1">
    <source>
        <dbReference type="EMBL" id="EXC27878.1"/>
    </source>
</evidence>
<organism evidence="1 2">
    <name type="scientific">Morus notabilis</name>
    <dbReference type="NCBI Taxonomy" id="981085"/>
    <lineage>
        <taxon>Eukaryota</taxon>
        <taxon>Viridiplantae</taxon>
        <taxon>Streptophyta</taxon>
        <taxon>Embryophyta</taxon>
        <taxon>Tracheophyta</taxon>
        <taxon>Spermatophyta</taxon>
        <taxon>Magnoliopsida</taxon>
        <taxon>eudicotyledons</taxon>
        <taxon>Gunneridae</taxon>
        <taxon>Pentapetalae</taxon>
        <taxon>rosids</taxon>
        <taxon>fabids</taxon>
        <taxon>Rosales</taxon>
        <taxon>Moraceae</taxon>
        <taxon>Moreae</taxon>
        <taxon>Morus</taxon>
    </lineage>
</organism>
<protein>
    <submittedName>
        <fullName evidence="1">Uncharacterized protein</fullName>
    </submittedName>
</protein>
<dbReference type="EMBL" id="KE346156">
    <property type="protein sequence ID" value="EXC27878.1"/>
    <property type="molecule type" value="Genomic_DNA"/>
</dbReference>
<dbReference type="Proteomes" id="UP000030645">
    <property type="component" value="Unassembled WGS sequence"/>
</dbReference>